<dbReference type="AlphaFoldDB" id="A0A8X6L7W5"/>
<dbReference type="EMBL" id="BMAO01014780">
    <property type="protein sequence ID" value="GFQ97068.1"/>
    <property type="molecule type" value="Genomic_DNA"/>
</dbReference>
<protein>
    <submittedName>
        <fullName evidence="1">Uncharacterized protein</fullName>
    </submittedName>
</protein>
<gene>
    <name evidence="1" type="ORF">TNCT_543641</name>
</gene>
<proteinExistence type="predicted"/>
<feature type="non-terminal residue" evidence="1">
    <location>
        <position position="45"/>
    </location>
</feature>
<sequence>MNFYDISNFTSSLLFLHLQRFVEHLVSATASSVALAAGRDCEEQR</sequence>
<accession>A0A8X6L7W5</accession>
<evidence type="ECO:0000313" key="1">
    <source>
        <dbReference type="EMBL" id="GFQ97068.1"/>
    </source>
</evidence>
<reference evidence="1" key="1">
    <citation type="submission" date="2020-07" db="EMBL/GenBank/DDBJ databases">
        <title>Multicomponent nature underlies the extraordinary mechanical properties of spider dragline silk.</title>
        <authorList>
            <person name="Kono N."/>
            <person name="Nakamura H."/>
            <person name="Mori M."/>
            <person name="Yoshida Y."/>
            <person name="Ohtoshi R."/>
            <person name="Malay A.D."/>
            <person name="Moran D.A.P."/>
            <person name="Tomita M."/>
            <person name="Numata K."/>
            <person name="Arakawa K."/>
        </authorList>
    </citation>
    <scope>NUCLEOTIDE SEQUENCE</scope>
</reference>
<keyword evidence="2" id="KW-1185">Reference proteome</keyword>
<evidence type="ECO:0000313" key="2">
    <source>
        <dbReference type="Proteomes" id="UP000887116"/>
    </source>
</evidence>
<organism evidence="1 2">
    <name type="scientific">Trichonephila clavata</name>
    <name type="common">Joro spider</name>
    <name type="synonym">Nephila clavata</name>
    <dbReference type="NCBI Taxonomy" id="2740835"/>
    <lineage>
        <taxon>Eukaryota</taxon>
        <taxon>Metazoa</taxon>
        <taxon>Ecdysozoa</taxon>
        <taxon>Arthropoda</taxon>
        <taxon>Chelicerata</taxon>
        <taxon>Arachnida</taxon>
        <taxon>Araneae</taxon>
        <taxon>Araneomorphae</taxon>
        <taxon>Entelegynae</taxon>
        <taxon>Araneoidea</taxon>
        <taxon>Nephilidae</taxon>
        <taxon>Trichonephila</taxon>
    </lineage>
</organism>
<comment type="caution">
    <text evidence="1">The sequence shown here is derived from an EMBL/GenBank/DDBJ whole genome shotgun (WGS) entry which is preliminary data.</text>
</comment>
<dbReference type="Proteomes" id="UP000887116">
    <property type="component" value="Unassembled WGS sequence"/>
</dbReference>
<name>A0A8X6L7W5_TRICU</name>